<name>A0A1G4JV07_9SACH</name>
<gene>
    <name evidence="1" type="ORF">LAME_0F08834G</name>
</gene>
<dbReference type="AlphaFoldDB" id="A0A1G4JV07"/>
<evidence type="ECO:0000313" key="1">
    <source>
        <dbReference type="EMBL" id="SCU94717.1"/>
    </source>
</evidence>
<evidence type="ECO:0000313" key="2">
    <source>
        <dbReference type="Proteomes" id="UP000191144"/>
    </source>
</evidence>
<accession>A0A1G4JV07</accession>
<dbReference type="EMBL" id="LT598477">
    <property type="protein sequence ID" value="SCU94717.1"/>
    <property type="molecule type" value="Genomic_DNA"/>
</dbReference>
<dbReference type="Proteomes" id="UP000191144">
    <property type="component" value="Chromosome F"/>
</dbReference>
<proteinExistence type="predicted"/>
<organism evidence="1 2">
    <name type="scientific">Lachancea meyersii CBS 8951</name>
    <dbReference type="NCBI Taxonomy" id="1266667"/>
    <lineage>
        <taxon>Eukaryota</taxon>
        <taxon>Fungi</taxon>
        <taxon>Dikarya</taxon>
        <taxon>Ascomycota</taxon>
        <taxon>Saccharomycotina</taxon>
        <taxon>Saccharomycetes</taxon>
        <taxon>Saccharomycetales</taxon>
        <taxon>Saccharomycetaceae</taxon>
        <taxon>Lachancea</taxon>
    </lineage>
</organism>
<reference evidence="2" key="1">
    <citation type="submission" date="2016-03" db="EMBL/GenBank/DDBJ databases">
        <authorList>
            <person name="Devillers Hugo."/>
        </authorList>
    </citation>
    <scope>NUCLEOTIDE SEQUENCE [LARGE SCALE GENOMIC DNA]</scope>
</reference>
<protein>
    <submittedName>
        <fullName evidence="1">LAME_0F08834g1_1</fullName>
    </submittedName>
</protein>
<keyword evidence="2" id="KW-1185">Reference proteome</keyword>
<sequence length="216" mass="24618">MLTSQLFGLICYVLTYVRYVRDNSLSNVILSVLVVVISQVLHQMVTMYYKKSQRADQGQEQQDELSTIFKILLKCLKYFQAIFAVQFVAALLYHSTLDIEKDVCSWKQGYIFTDIIGEFDCGRGGKWALFALDTALLLCQLLTFNECFTVSGRDPSETVREASMEGFNPHEFGVLSILRFDSFGVHDQELVFTSEQNRLGSQANKVRYGSVLTRDL</sequence>
<dbReference type="OrthoDB" id="4035006at2759"/>